<evidence type="ECO:0000313" key="3">
    <source>
        <dbReference type="Proteomes" id="UP000180098"/>
    </source>
</evidence>
<name>A0A1S2LUM5_9BACI</name>
<protein>
    <recommendedName>
        <fullName evidence="4">DUF2768 domain-containing protein</fullName>
    </recommendedName>
</protein>
<dbReference type="OrthoDB" id="2476435at2"/>
<feature type="transmembrane region" description="Helical" evidence="1">
    <location>
        <begin position="39"/>
        <end position="60"/>
    </location>
</feature>
<keyword evidence="1" id="KW-0812">Transmembrane</keyword>
<proteinExistence type="predicted"/>
<dbReference type="EMBL" id="MLQQ01000001">
    <property type="protein sequence ID" value="OIJ15863.1"/>
    <property type="molecule type" value="Genomic_DNA"/>
</dbReference>
<dbReference type="AlphaFoldDB" id="A0A1S2LUM5"/>
<sequence>MSEGLIKMYVTFITMGLMFFAVVGSYVAREKLKGIMQKIVLFFAFICMIFAGFLILLIVFNVPAV</sequence>
<keyword evidence="1" id="KW-0472">Membrane</keyword>
<evidence type="ECO:0000313" key="2">
    <source>
        <dbReference type="EMBL" id="OIJ15863.1"/>
    </source>
</evidence>
<gene>
    <name evidence="2" type="ORF">BKP35_02405</name>
</gene>
<reference evidence="2 3" key="1">
    <citation type="submission" date="2016-10" db="EMBL/GenBank/DDBJ databases">
        <title>Draft genome sequences of four alkaliphilic bacteria belonging to the Anaerobacillus genus.</title>
        <authorList>
            <person name="Bassil N.M."/>
            <person name="Lloyd J.R."/>
        </authorList>
    </citation>
    <scope>NUCLEOTIDE SEQUENCE [LARGE SCALE GENOMIC DNA]</scope>
    <source>
        <strain evidence="2 3">DSM 15340</strain>
    </source>
</reference>
<organism evidence="2 3">
    <name type="scientific">Anaerobacillus arseniciselenatis</name>
    <dbReference type="NCBI Taxonomy" id="85682"/>
    <lineage>
        <taxon>Bacteria</taxon>
        <taxon>Bacillati</taxon>
        <taxon>Bacillota</taxon>
        <taxon>Bacilli</taxon>
        <taxon>Bacillales</taxon>
        <taxon>Bacillaceae</taxon>
        <taxon>Anaerobacillus</taxon>
    </lineage>
</organism>
<accession>A0A1S2LUM5</accession>
<dbReference type="InterPro" id="IPR020076">
    <property type="entry name" value="DUF2768"/>
</dbReference>
<comment type="caution">
    <text evidence="2">The sequence shown here is derived from an EMBL/GenBank/DDBJ whole genome shotgun (WGS) entry which is preliminary data.</text>
</comment>
<dbReference type="Proteomes" id="UP000180098">
    <property type="component" value="Unassembled WGS sequence"/>
</dbReference>
<keyword evidence="1" id="KW-1133">Transmembrane helix</keyword>
<evidence type="ECO:0000256" key="1">
    <source>
        <dbReference type="SAM" id="Phobius"/>
    </source>
</evidence>
<dbReference type="Pfam" id="PF10966">
    <property type="entry name" value="DUF2768"/>
    <property type="match status" value="1"/>
</dbReference>
<dbReference type="RefSeq" id="WP_071311788.1">
    <property type="nucleotide sequence ID" value="NZ_MLQQ01000001.1"/>
</dbReference>
<keyword evidence="3" id="KW-1185">Reference proteome</keyword>
<feature type="transmembrane region" description="Helical" evidence="1">
    <location>
        <begin position="6"/>
        <end position="27"/>
    </location>
</feature>
<evidence type="ECO:0008006" key="4">
    <source>
        <dbReference type="Google" id="ProtNLM"/>
    </source>
</evidence>